<dbReference type="RefSeq" id="WP_124784965.1">
    <property type="nucleotide sequence ID" value="NZ_CP034171.1"/>
</dbReference>
<proteinExistence type="predicted"/>
<protein>
    <submittedName>
        <fullName evidence="1">Uncharacterized protein</fullName>
    </submittedName>
</protein>
<sequence length="68" mass="8055">MIKANDLKTIREDVKKVYDNITTTVKVKSSTENTFKDDGSFIVPEHQQRWDNITTEFENFINSKNFRK</sequence>
<dbReference type="EMBL" id="CP034171">
    <property type="protein sequence ID" value="AZI20781.1"/>
    <property type="molecule type" value="Genomic_DNA"/>
</dbReference>
<reference evidence="2" key="1">
    <citation type="submission" date="2018-11" db="EMBL/GenBank/DDBJ databases">
        <title>Proposal to divide the Flavobacteriaceae and reorganize its genera based on Amino Acid Identity values calculated from whole genome sequences.</title>
        <authorList>
            <person name="Nicholson A.C."/>
            <person name="Gulvik C.A."/>
            <person name="Whitney A.M."/>
            <person name="Humrighouse B.W."/>
            <person name="Bell M."/>
            <person name="Holmes B."/>
            <person name="Steigerwalt A.B."/>
            <person name="Villarma A."/>
            <person name="Sheth M."/>
            <person name="Batra D."/>
            <person name="Pryor J."/>
            <person name="Bernardet J.-F."/>
            <person name="Hugo C."/>
            <person name="Kampfer P."/>
            <person name="Newman J.D."/>
            <person name="McQuiston J.R."/>
        </authorList>
    </citation>
    <scope>NUCLEOTIDE SEQUENCE [LARGE SCALE GENOMIC DNA]</scope>
    <source>
        <strain evidence="2">H4753</strain>
    </source>
</reference>
<evidence type="ECO:0000313" key="1">
    <source>
        <dbReference type="EMBL" id="AZI20781.1"/>
    </source>
</evidence>
<name>A0A3G8WWR1_9FLAO</name>
<evidence type="ECO:0000313" key="2">
    <source>
        <dbReference type="Proteomes" id="UP000282297"/>
    </source>
</evidence>
<dbReference type="Proteomes" id="UP000282297">
    <property type="component" value="Chromosome"/>
</dbReference>
<organism evidence="1 2">
    <name type="scientific">Chryseobacterium taklimakanense</name>
    <dbReference type="NCBI Taxonomy" id="536441"/>
    <lineage>
        <taxon>Bacteria</taxon>
        <taxon>Pseudomonadati</taxon>
        <taxon>Bacteroidota</taxon>
        <taxon>Flavobacteriia</taxon>
        <taxon>Flavobacteriales</taxon>
        <taxon>Weeksellaceae</taxon>
        <taxon>Chryseobacterium group</taxon>
        <taxon>Chryseobacterium</taxon>
    </lineage>
</organism>
<dbReference type="AlphaFoldDB" id="A0A3G8WWR1"/>
<accession>A0A3G8WWR1</accession>
<gene>
    <name evidence="1" type="ORF">EIH08_08750</name>
</gene>